<reference evidence="3" key="1">
    <citation type="submission" date="2016-10" db="EMBL/GenBank/DDBJ databases">
        <authorList>
            <person name="Varghese N."/>
            <person name="Submissions S."/>
        </authorList>
    </citation>
    <scope>NUCLEOTIDE SEQUENCE [LARGE SCALE GENOMIC DNA]</scope>
    <source>
        <strain evidence="3">DSM 26348</strain>
    </source>
</reference>
<proteinExistence type="predicted"/>
<sequence>MPENDDINNLIEQMLGEVSSETVDETLSFPAPETSAPAAETEDAPVEEPADAVDADDAEGTGGGEPEIAAEAEWEQSPEAAIPAPETVSAPEADAVPVEPAAAQEMPSGDADDQWAGPGWNTDIGGLFSGSDSDAVEMTEPDSLSQVTEAAMRQFQSDVAASEAEFVGQMRMRESEGGLRDEIQDQGLTLDGRYSF</sequence>
<dbReference type="RefSeq" id="WP_092048517.1">
    <property type="nucleotide sequence ID" value="NZ_FOQD01000004.1"/>
</dbReference>
<dbReference type="Proteomes" id="UP000199518">
    <property type="component" value="Unassembled WGS sequence"/>
</dbReference>
<protein>
    <submittedName>
        <fullName evidence="2">Uncharacterized protein</fullName>
    </submittedName>
</protein>
<dbReference type="AlphaFoldDB" id="A0A1I3EBT2"/>
<accession>A0A1I3EBT2</accession>
<feature type="compositionally biased region" description="Low complexity" evidence="1">
    <location>
        <begin position="30"/>
        <end position="39"/>
    </location>
</feature>
<feature type="compositionally biased region" description="Low complexity" evidence="1">
    <location>
        <begin position="88"/>
        <end position="105"/>
    </location>
</feature>
<keyword evidence="3" id="KW-1185">Reference proteome</keyword>
<organism evidence="2 3">
    <name type="scientific">Planctomicrobium piriforme</name>
    <dbReference type="NCBI Taxonomy" id="1576369"/>
    <lineage>
        <taxon>Bacteria</taxon>
        <taxon>Pseudomonadati</taxon>
        <taxon>Planctomycetota</taxon>
        <taxon>Planctomycetia</taxon>
        <taxon>Planctomycetales</taxon>
        <taxon>Planctomycetaceae</taxon>
        <taxon>Planctomicrobium</taxon>
    </lineage>
</organism>
<feature type="region of interest" description="Disordered" evidence="1">
    <location>
        <begin position="16"/>
        <end position="145"/>
    </location>
</feature>
<gene>
    <name evidence="2" type="ORF">SAMN05421753_104156</name>
</gene>
<feature type="region of interest" description="Disordered" evidence="1">
    <location>
        <begin position="173"/>
        <end position="196"/>
    </location>
</feature>
<name>A0A1I3EBT2_9PLAN</name>
<feature type="compositionally biased region" description="Basic and acidic residues" evidence="1">
    <location>
        <begin position="173"/>
        <end position="183"/>
    </location>
</feature>
<feature type="compositionally biased region" description="Acidic residues" evidence="1">
    <location>
        <begin position="40"/>
        <end position="59"/>
    </location>
</feature>
<evidence type="ECO:0000313" key="2">
    <source>
        <dbReference type="EMBL" id="SFH96424.1"/>
    </source>
</evidence>
<evidence type="ECO:0000313" key="3">
    <source>
        <dbReference type="Proteomes" id="UP000199518"/>
    </source>
</evidence>
<dbReference type="EMBL" id="FOQD01000004">
    <property type="protein sequence ID" value="SFH96424.1"/>
    <property type="molecule type" value="Genomic_DNA"/>
</dbReference>
<evidence type="ECO:0000256" key="1">
    <source>
        <dbReference type="SAM" id="MobiDB-lite"/>
    </source>
</evidence>
<dbReference type="STRING" id="1576369.SAMN05421753_104156"/>